<gene>
    <name evidence="1" type="ORF">GCM10011375_06100</name>
</gene>
<sequence>MLGAGGKIRYVLYSVEAVPVPAARVATGQTVQWKAADTNEAPAGQPRQQLIAADQQLQQILRQVPAQIATLLGPDHVYGFINEQAQQLLGEAAALGVPAAIARPSLVDTGYIRLVDQVYQTGVPFELSEMPTKQPDTAINSPGETLYFDGVLRPLTDEQGQTQGVLVFGIDVTERVRAKQRAAELLEEVRLQDQQFQQVMEALPQMAWVARPDGGVTYYNKRWYDFTGSNFEEMQEWGWEGFVHPDDLATTVQRWQTAISQGTVFETEHRWRDQQGSYRWFLARGEAIRAANGSILRWVGTNTDIDEQKRFQQQLAAKDEQLRQILRQSPALIATLEGPDHRYAFTNPGYDLLVGYRAQVGKPVAECLPELVEQGIIDKLDSVYQTGESVANLQTYLELVDPVSGTRHPIYIDITYQALRDAGGQIQGVLAFIVEVTEQVLARQRTQALMEEVQAGSLQLAQQRETFYRLFQQTPASIAILRGPEHRFDYLNPRYQALFLDRELLGQPMSEALPETVEQGFVELLDRVYRTGETFFGNELPLRINSTSADGSKYLYFNFTYQALQENGLTVGVAIFAYDVTEQVKARRQTQVLQAKMGRRDRELRMMAESLPLVTFVTETDGRLSYISPQWYQYTGKASDSGFQDTWTDTVHPNDLEALQKQVLDATNSLRPWRCEFRLLRHDGQYRWHLGQGVPDLDVTTGQPRRWFGSSTDIHELRDLQEQLVLKDQQLQQILSEVPAYIATVTGPEHRYAFVNPGYNSLMGGRIKLGWRIADLLPELVEQGFVSLLDEVYTSKKPYVGRETPIQLLDPETGSSREYYLDFVYQPLYDAQGQTQGILGFGIDVTEQVRARQQTTALQAELRGRDEQFRFLAESIPQIVWTAAADGEVDYFNQQLWDATGFHPSESLGAVAWLKLIHPDDQQRSQAAWEEAARTGGKYEIEYRFVSRLGGYRWFLGRAEPLRNTAGEVIKWFGSCTDIDDVKHAQQHLQMQNAQLIRINQDLDNFVYTASHDLRQPIYNMAGIFEELTRTTHFNDPDTAELIAMFEEALQRIYGTIQDLADLVQVQRRHEQVPAEPVDVKSLAQSVIRSMQEQVEEVGGKFELDTTAVPTLWFVRSNLQSVLYNLLSNALKYAMPGRPPYIRVRTDLVDGVPVLTVTDNGLGIDMARHGAELFQMFRRFHDHVAGSGMGLHLVNRIIQQAGGHVEVESTVGEGTTFRVYFSPQQQLRSAK</sequence>
<dbReference type="EMBL" id="BMFN01000001">
    <property type="protein sequence ID" value="GGF53368.1"/>
    <property type="molecule type" value="Genomic_DNA"/>
</dbReference>
<proteinExistence type="predicted"/>
<keyword evidence="2" id="KW-1185">Reference proteome</keyword>
<reference evidence="1 2" key="1">
    <citation type="journal article" date="2019" name="Int. J. Syst. Evol. Microbiol.">
        <title>The Global Catalogue of Microorganisms (GCM) 10K type strain sequencing project: providing services to taxonomists for standard genome sequencing and annotation.</title>
        <authorList>
            <consortium name="The Broad Institute Genomics Platform"/>
            <consortium name="The Broad Institute Genome Sequencing Center for Infectious Disease"/>
            <person name="Wu L."/>
            <person name="Ma J."/>
        </authorList>
    </citation>
    <scope>NUCLEOTIDE SEQUENCE [LARGE SCALE GENOMIC DNA]</scope>
    <source>
        <strain evidence="1 2">CGMCC 1.12720</strain>
    </source>
</reference>
<accession>A0ACB5PML3</accession>
<protein>
    <submittedName>
        <fullName evidence="1">Uncharacterized protein</fullName>
    </submittedName>
</protein>
<evidence type="ECO:0000313" key="2">
    <source>
        <dbReference type="Proteomes" id="UP000605392"/>
    </source>
</evidence>
<evidence type="ECO:0000313" key="1">
    <source>
        <dbReference type="EMBL" id="GGF53368.1"/>
    </source>
</evidence>
<organism evidence="1 2">
    <name type="scientific">Hymenobacter qilianensis</name>
    <dbReference type="NCBI Taxonomy" id="1385715"/>
    <lineage>
        <taxon>Bacteria</taxon>
        <taxon>Pseudomonadati</taxon>
        <taxon>Bacteroidota</taxon>
        <taxon>Cytophagia</taxon>
        <taxon>Cytophagales</taxon>
        <taxon>Hymenobacteraceae</taxon>
        <taxon>Hymenobacter</taxon>
    </lineage>
</organism>
<comment type="caution">
    <text evidence="1">The sequence shown here is derived from an EMBL/GenBank/DDBJ whole genome shotgun (WGS) entry which is preliminary data.</text>
</comment>
<dbReference type="Proteomes" id="UP000605392">
    <property type="component" value="Unassembled WGS sequence"/>
</dbReference>
<name>A0ACB5PML3_9BACT</name>